<dbReference type="KEGG" id="fox:FOXG_20752"/>
<dbReference type="GeneID" id="28961458"/>
<dbReference type="Proteomes" id="UP000009097">
    <property type="component" value="Unassembled WGS sequence"/>
</dbReference>
<dbReference type="AlphaFoldDB" id="A0A0J9VQC4"/>
<dbReference type="EMBL" id="DS231712">
    <property type="protein sequence ID" value="KNB13031.1"/>
    <property type="molecule type" value="Genomic_DNA"/>
</dbReference>
<dbReference type="VEuPathDB" id="FungiDB:FOXG_20752"/>
<evidence type="ECO:0000313" key="2">
    <source>
        <dbReference type="Proteomes" id="UP000009097"/>
    </source>
</evidence>
<accession>A0A0J9VQC4</accession>
<name>A0A0J9VQC4_FUSO4</name>
<proteinExistence type="predicted"/>
<sequence length="92" mass="10014">MVNIGNLERAVRLKELIQTNLPVNIAALYASMPVTKLFVCKRGELYVAGVATPHTCGHGSVLLKGIERTTAEGALETLLDETAKELTKEMNF</sequence>
<gene>
    <name evidence="1" type="ORF">FOXG_20752</name>
</gene>
<dbReference type="OrthoDB" id="5082346at2759"/>
<dbReference type="RefSeq" id="XP_018251076.1">
    <property type="nucleotide sequence ID" value="XM_018401059.1"/>
</dbReference>
<reference evidence="1" key="1">
    <citation type="submission" date="2007-04" db="EMBL/GenBank/DDBJ databases">
        <authorList>
            <consortium name="The Broad Institute Genome Sequencing Platform"/>
            <person name="Birren B."/>
            <person name="Lander E."/>
            <person name="Galagan J."/>
            <person name="Nusbaum C."/>
            <person name="Devon K."/>
            <person name="Ma L.-J."/>
            <person name="Jaffe D."/>
            <person name="Butler J."/>
            <person name="Alvarez P."/>
            <person name="Gnerre S."/>
            <person name="Grabherr M."/>
            <person name="Kleber M."/>
            <person name="Mauceli E."/>
            <person name="Brockman W."/>
            <person name="MacCallum I.A."/>
            <person name="Young S."/>
            <person name="LaButti K."/>
            <person name="DeCaprio D."/>
            <person name="Crawford M."/>
            <person name="Koehrsen M."/>
            <person name="Engels R."/>
            <person name="Montgomery P."/>
            <person name="Pearson M."/>
            <person name="Howarth C."/>
            <person name="Larson L."/>
            <person name="White J."/>
            <person name="O'Leary S."/>
            <person name="Kodira C."/>
            <person name="Zeng Q."/>
            <person name="Yandava C."/>
            <person name="Alvarado L."/>
            <person name="Kistler C."/>
            <person name="Shim W.-B."/>
            <person name="Kang S."/>
            <person name="Woloshuk C."/>
        </authorList>
    </citation>
    <scope>NUCLEOTIDE SEQUENCE</scope>
    <source>
        <strain evidence="1">4287</strain>
    </source>
</reference>
<evidence type="ECO:0000313" key="1">
    <source>
        <dbReference type="EMBL" id="KNB13031.1"/>
    </source>
</evidence>
<protein>
    <submittedName>
        <fullName evidence="1">Uncharacterized protein</fullName>
    </submittedName>
</protein>
<organism evidence="1 2">
    <name type="scientific">Fusarium oxysporum f. sp. lycopersici (strain 4287 / CBS 123668 / FGSC 9935 / NRRL 34936)</name>
    <name type="common">Fusarium vascular wilt of tomato</name>
    <dbReference type="NCBI Taxonomy" id="426428"/>
    <lineage>
        <taxon>Eukaryota</taxon>
        <taxon>Fungi</taxon>
        <taxon>Dikarya</taxon>
        <taxon>Ascomycota</taxon>
        <taxon>Pezizomycotina</taxon>
        <taxon>Sordariomycetes</taxon>
        <taxon>Hypocreomycetidae</taxon>
        <taxon>Hypocreales</taxon>
        <taxon>Nectriaceae</taxon>
        <taxon>Fusarium</taxon>
        <taxon>Fusarium oxysporum species complex</taxon>
    </lineage>
</organism>
<reference evidence="1" key="2">
    <citation type="journal article" date="2010" name="Nature">
        <title>Comparative genomics reveals mobile pathogenicity chromosomes in Fusarium.</title>
        <authorList>
            <person name="Ma L.J."/>
            <person name="van der Does H.C."/>
            <person name="Borkovich K.A."/>
            <person name="Coleman J.J."/>
            <person name="Daboussi M.J."/>
            <person name="Di Pietro A."/>
            <person name="Dufresne M."/>
            <person name="Freitag M."/>
            <person name="Grabherr M."/>
            <person name="Henrissat B."/>
            <person name="Houterman P.M."/>
            <person name="Kang S."/>
            <person name="Shim W.B."/>
            <person name="Woloshuk C."/>
            <person name="Xie X."/>
            <person name="Xu J.R."/>
            <person name="Antoniw J."/>
            <person name="Baker S.E."/>
            <person name="Bluhm B.H."/>
            <person name="Breakspear A."/>
            <person name="Brown D.W."/>
            <person name="Butchko R.A."/>
            <person name="Chapman S."/>
            <person name="Coulson R."/>
            <person name="Coutinho P.M."/>
            <person name="Danchin E.G."/>
            <person name="Diener A."/>
            <person name="Gale L.R."/>
            <person name="Gardiner D.M."/>
            <person name="Goff S."/>
            <person name="Hammond-Kosack K.E."/>
            <person name="Hilburn K."/>
            <person name="Hua-Van A."/>
            <person name="Jonkers W."/>
            <person name="Kazan K."/>
            <person name="Kodira C.D."/>
            <person name="Koehrsen M."/>
            <person name="Kumar L."/>
            <person name="Lee Y.H."/>
            <person name="Li L."/>
            <person name="Manners J.M."/>
            <person name="Miranda-Saavedra D."/>
            <person name="Mukherjee M."/>
            <person name="Park G."/>
            <person name="Park J."/>
            <person name="Park S.Y."/>
            <person name="Proctor R.H."/>
            <person name="Regev A."/>
            <person name="Ruiz-Roldan M.C."/>
            <person name="Sain D."/>
            <person name="Sakthikumar S."/>
            <person name="Sykes S."/>
            <person name="Schwartz D.C."/>
            <person name="Turgeon B.G."/>
            <person name="Wapinski I."/>
            <person name="Yoder O."/>
            <person name="Young S."/>
            <person name="Zeng Q."/>
            <person name="Zhou S."/>
            <person name="Galagan J."/>
            <person name="Cuomo C.A."/>
            <person name="Kistler H.C."/>
            <person name="Rep M."/>
        </authorList>
    </citation>
    <scope>NUCLEOTIDE SEQUENCE [LARGE SCALE GENOMIC DNA]</scope>
    <source>
        <strain evidence="1">4287</strain>
    </source>
</reference>